<dbReference type="RefSeq" id="WP_109942395.1">
    <property type="nucleotide sequence ID" value="NZ_CP176366.1"/>
</dbReference>
<dbReference type="GeneID" id="97609313"/>
<organism evidence="1 2">
    <name type="scientific">Methanospirillum stamsii</name>
    <dbReference type="NCBI Taxonomy" id="1277351"/>
    <lineage>
        <taxon>Archaea</taxon>
        <taxon>Methanobacteriati</taxon>
        <taxon>Methanobacteriota</taxon>
        <taxon>Stenosarchaea group</taxon>
        <taxon>Methanomicrobia</taxon>
        <taxon>Methanomicrobiales</taxon>
        <taxon>Methanospirillaceae</taxon>
        <taxon>Methanospirillum</taxon>
    </lineage>
</organism>
<gene>
    <name evidence="1" type="ORF">DLD82_17340</name>
</gene>
<keyword evidence="2" id="KW-1185">Reference proteome</keyword>
<comment type="caution">
    <text evidence="1">The sequence shown here is derived from an EMBL/GenBank/DDBJ whole genome shotgun (WGS) entry which is preliminary data.</text>
</comment>
<dbReference type="EMBL" id="QGMZ01000058">
    <property type="protein sequence ID" value="PWR69636.1"/>
    <property type="molecule type" value="Genomic_DNA"/>
</dbReference>
<reference evidence="1 2" key="1">
    <citation type="submission" date="2018-05" db="EMBL/GenBank/DDBJ databases">
        <title>Draft genome of Methanospirillum stamsii Pt1.</title>
        <authorList>
            <person name="Dueholm M.S."/>
            <person name="Nielsen P.H."/>
            <person name="Bakmann L.F."/>
            <person name="Otzen D.E."/>
        </authorList>
    </citation>
    <scope>NUCLEOTIDE SEQUENCE [LARGE SCALE GENOMIC DNA]</scope>
    <source>
        <strain evidence="1 2">Pt1</strain>
    </source>
</reference>
<protein>
    <submittedName>
        <fullName evidence="1">Uncharacterized protein</fullName>
    </submittedName>
</protein>
<name>A0A2V2MW58_9EURY</name>
<accession>A0A2V2MW58</accession>
<dbReference type="AlphaFoldDB" id="A0A2V2MW58"/>
<dbReference type="Proteomes" id="UP000245934">
    <property type="component" value="Unassembled WGS sequence"/>
</dbReference>
<evidence type="ECO:0000313" key="1">
    <source>
        <dbReference type="EMBL" id="PWR69636.1"/>
    </source>
</evidence>
<evidence type="ECO:0000313" key="2">
    <source>
        <dbReference type="Proteomes" id="UP000245934"/>
    </source>
</evidence>
<sequence>MNKNPDWLTGCITAISFWIKTWLKGWRRGTMTRPFPRVERCWDRSMPLLQLIYKELYDRILHVKDQSGEVRFFARVERNNLFHIVIEEMIFLKRFISKK</sequence>
<proteinExistence type="predicted"/>